<name>A0A831ZJ21_9BACT</name>
<comment type="caution">
    <text evidence="2">The sequence shown here is derived from an EMBL/GenBank/DDBJ whole genome shotgun (WGS) entry which is preliminary data.</text>
</comment>
<organism evidence="2">
    <name type="scientific">Desulfacinum infernum</name>
    <dbReference type="NCBI Taxonomy" id="35837"/>
    <lineage>
        <taxon>Bacteria</taxon>
        <taxon>Pseudomonadati</taxon>
        <taxon>Thermodesulfobacteriota</taxon>
        <taxon>Syntrophobacteria</taxon>
        <taxon>Syntrophobacterales</taxon>
        <taxon>Syntrophobacteraceae</taxon>
        <taxon>Desulfacinum</taxon>
    </lineage>
</organism>
<dbReference type="InterPro" id="IPR019734">
    <property type="entry name" value="TPR_rpt"/>
</dbReference>
<dbReference type="InterPro" id="IPR011990">
    <property type="entry name" value="TPR-like_helical_dom_sf"/>
</dbReference>
<keyword evidence="1" id="KW-0802">TPR repeat</keyword>
<dbReference type="Pfam" id="PF13428">
    <property type="entry name" value="TPR_14"/>
    <property type="match status" value="1"/>
</dbReference>
<accession>A0A831ZJ21</accession>
<evidence type="ECO:0000313" key="2">
    <source>
        <dbReference type="EMBL" id="HFK96256.1"/>
    </source>
</evidence>
<feature type="repeat" description="TPR" evidence="1">
    <location>
        <begin position="34"/>
        <end position="67"/>
    </location>
</feature>
<evidence type="ECO:0000256" key="1">
    <source>
        <dbReference type="PROSITE-ProRule" id="PRU00339"/>
    </source>
</evidence>
<dbReference type="AlphaFoldDB" id="A0A831ZJ21"/>
<protein>
    <submittedName>
        <fullName evidence="2">Tetratricopeptide repeat protein</fullName>
    </submittedName>
</protein>
<dbReference type="Gene3D" id="1.25.40.10">
    <property type="entry name" value="Tetratricopeptide repeat domain"/>
    <property type="match status" value="1"/>
</dbReference>
<dbReference type="SUPFAM" id="SSF48452">
    <property type="entry name" value="TPR-like"/>
    <property type="match status" value="1"/>
</dbReference>
<sequence>MSLLDYPKKLYYDYGSRLAIFLVKRRLRKKGLDPGAWLVLARLYEVRREFSTAISTLEQALRLYPGNAALEIHLKRIKALAASAPSASGRSA</sequence>
<proteinExistence type="predicted"/>
<gene>
    <name evidence="2" type="ORF">ENS06_02900</name>
</gene>
<dbReference type="EMBL" id="DSTK01000011">
    <property type="protein sequence ID" value="HFK96256.1"/>
    <property type="molecule type" value="Genomic_DNA"/>
</dbReference>
<dbReference type="PROSITE" id="PS50005">
    <property type="entry name" value="TPR"/>
    <property type="match status" value="1"/>
</dbReference>
<reference evidence="2" key="1">
    <citation type="journal article" date="2020" name="mSystems">
        <title>Genome- and Community-Level Interaction Insights into Carbon Utilization and Element Cycling Functions of Hydrothermarchaeota in Hydrothermal Sediment.</title>
        <authorList>
            <person name="Zhou Z."/>
            <person name="Liu Y."/>
            <person name="Xu W."/>
            <person name="Pan J."/>
            <person name="Luo Z.H."/>
            <person name="Li M."/>
        </authorList>
    </citation>
    <scope>NUCLEOTIDE SEQUENCE [LARGE SCALE GENOMIC DNA]</scope>
    <source>
        <strain evidence="2">SpSt-456</strain>
    </source>
</reference>